<name>A0A3E5CG80_BACFG</name>
<organism evidence="1 2">
    <name type="scientific">Bacteroides fragilis</name>
    <dbReference type="NCBI Taxonomy" id="817"/>
    <lineage>
        <taxon>Bacteria</taxon>
        <taxon>Pseudomonadati</taxon>
        <taxon>Bacteroidota</taxon>
        <taxon>Bacteroidia</taxon>
        <taxon>Bacteroidales</taxon>
        <taxon>Bacteroidaceae</taxon>
        <taxon>Bacteroides</taxon>
    </lineage>
</organism>
<comment type="caution">
    <text evidence="1">The sequence shown here is derived from an EMBL/GenBank/DDBJ whole genome shotgun (WGS) entry which is preliminary data.</text>
</comment>
<dbReference type="RefSeq" id="WP_032537994.1">
    <property type="nucleotide sequence ID" value="NZ_CP037440.1"/>
</dbReference>
<accession>A0A3E5CG80</accession>
<evidence type="ECO:0000313" key="2">
    <source>
        <dbReference type="Proteomes" id="UP001079672"/>
    </source>
</evidence>
<sequence length="163" mass="19089">MIKKICLMTRSGKEVIGRRVVVTSEFEANRENIWCKIQDIDTLREICKPKASFISYDNTSPTWKEGKSFCFKMFLHGFIPVGKHTINVIKMDKSTGEIVTNEYNKKVTIWNHYINMEDVSPNVTRYTDMVDLYAGGLTALAAWWTLKFYKHRQKKWQKIAKNL</sequence>
<dbReference type="EMBL" id="JAPTZU010000003">
    <property type="protein sequence ID" value="MCZ2687454.1"/>
    <property type="molecule type" value="Genomic_DNA"/>
</dbReference>
<reference evidence="1" key="1">
    <citation type="submission" date="2022-12" db="EMBL/GenBank/DDBJ databases">
        <title>Development of a Multilocus Sequence Typing Scheme for Bacteroides fragilis Based on Whole Genome Sequencing Data and Clinical Application.</title>
        <authorList>
            <person name="Nielsen F.D."/>
            <person name="Justesen U.S."/>
        </authorList>
    </citation>
    <scope>NUCLEOTIDE SEQUENCE</scope>
    <source>
        <strain evidence="1">BF_AM_ODE_DK_2015_4</strain>
    </source>
</reference>
<protein>
    <submittedName>
        <fullName evidence="1">Uncharacterized protein</fullName>
    </submittedName>
</protein>
<dbReference type="AlphaFoldDB" id="A0A3E5CG80"/>
<evidence type="ECO:0000313" key="1">
    <source>
        <dbReference type="EMBL" id="MCZ2687454.1"/>
    </source>
</evidence>
<proteinExistence type="predicted"/>
<dbReference type="Proteomes" id="UP001079672">
    <property type="component" value="Unassembled WGS sequence"/>
</dbReference>
<gene>
    <name evidence="1" type="ORF">O1433_08055</name>
</gene>
<dbReference type="GeneID" id="99672369"/>